<evidence type="ECO:0000256" key="4">
    <source>
        <dbReference type="ARBA" id="ARBA00022845"/>
    </source>
</evidence>
<dbReference type="SUPFAM" id="SSF117130">
    <property type="entry name" value="CsrA-like"/>
    <property type="match status" value="1"/>
</dbReference>
<dbReference type="OrthoDB" id="9809061at2"/>
<dbReference type="FunFam" id="2.60.40.4380:FF:000002">
    <property type="entry name" value="Translational regulator CsrA"/>
    <property type="match status" value="1"/>
</dbReference>
<dbReference type="NCBIfam" id="TIGR00202">
    <property type="entry name" value="csrA"/>
    <property type="match status" value="1"/>
</dbReference>
<dbReference type="PANTHER" id="PTHR34984:SF1">
    <property type="entry name" value="CARBON STORAGE REGULATOR"/>
    <property type="match status" value="1"/>
</dbReference>
<dbReference type="Pfam" id="PF02599">
    <property type="entry name" value="CsrA"/>
    <property type="match status" value="1"/>
</dbReference>
<evidence type="ECO:0000256" key="6">
    <source>
        <dbReference type="HAMAP-Rule" id="MF_00167"/>
    </source>
</evidence>
<sequence>MLVLARKQEESIMLGKDIEIKILSIEEDRVKIGISAPKNIEIFRKEVYIEIQEENKAASQQKTNFACIKDILTKKEEK</sequence>
<reference evidence="7 8" key="1">
    <citation type="submission" date="2017-06" db="EMBL/GenBank/DDBJ databases">
        <authorList>
            <person name="Kim H.J."/>
            <person name="Triplett B.A."/>
        </authorList>
    </citation>
    <scope>NUCLEOTIDE SEQUENCE [LARGE SCALE GENOMIC DNA]</scope>
    <source>
        <strain evidence="7 8">SCA</strain>
    </source>
</reference>
<evidence type="ECO:0000256" key="3">
    <source>
        <dbReference type="ARBA" id="ARBA00022795"/>
    </source>
</evidence>
<dbReference type="InterPro" id="IPR036107">
    <property type="entry name" value="CsrA_sf"/>
</dbReference>
<dbReference type="Gene3D" id="2.60.40.4380">
    <property type="entry name" value="Translational regulator CsrA"/>
    <property type="match status" value="1"/>
</dbReference>
<dbReference type="GO" id="GO:0005829">
    <property type="term" value="C:cytosol"/>
    <property type="evidence" value="ECO:0007669"/>
    <property type="project" value="TreeGrafter"/>
</dbReference>
<dbReference type="GO" id="GO:1902208">
    <property type="term" value="P:regulation of bacterial-type flagellum assembly"/>
    <property type="evidence" value="ECO:0007669"/>
    <property type="project" value="UniProtKB-UniRule"/>
</dbReference>
<keyword evidence="8" id="KW-1185">Reference proteome</keyword>
<keyword evidence="4 6" id="KW-0810">Translation regulation</keyword>
<evidence type="ECO:0000313" key="7">
    <source>
        <dbReference type="EMBL" id="SNS49147.1"/>
    </source>
</evidence>
<name>A0A239EX40_9FIRM</name>
<dbReference type="RefSeq" id="WP_089283250.1">
    <property type="nucleotide sequence ID" value="NZ_FZOJ01000011.1"/>
</dbReference>
<dbReference type="GO" id="GO:0045947">
    <property type="term" value="P:negative regulation of translational initiation"/>
    <property type="evidence" value="ECO:0007669"/>
    <property type="project" value="UniProtKB-UniRule"/>
</dbReference>
<dbReference type="GO" id="GO:0048027">
    <property type="term" value="F:mRNA 5'-UTR binding"/>
    <property type="evidence" value="ECO:0007669"/>
    <property type="project" value="UniProtKB-UniRule"/>
</dbReference>
<dbReference type="GO" id="GO:0006109">
    <property type="term" value="P:regulation of carbohydrate metabolic process"/>
    <property type="evidence" value="ECO:0007669"/>
    <property type="project" value="InterPro"/>
</dbReference>
<evidence type="ECO:0000313" key="8">
    <source>
        <dbReference type="Proteomes" id="UP000198304"/>
    </source>
</evidence>
<dbReference type="GO" id="GO:0006402">
    <property type="term" value="P:mRNA catabolic process"/>
    <property type="evidence" value="ECO:0007669"/>
    <property type="project" value="InterPro"/>
</dbReference>
<evidence type="ECO:0000256" key="5">
    <source>
        <dbReference type="ARBA" id="ARBA00022884"/>
    </source>
</evidence>
<evidence type="ECO:0000256" key="1">
    <source>
        <dbReference type="ARBA" id="ARBA00022490"/>
    </source>
</evidence>
<accession>A0A239EX40</accession>
<dbReference type="AlphaFoldDB" id="A0A239EX40"/>
<comment type="subunit">
    <text evidence="6">Homodimer; the beta-strands of each monomer intercalate to form a hydrophobic core, while the alpha-helices form wings that extend away from the core.</text>
</comment>
<gene>
    <name evidence="6" type="primary">csrA</name>
    <name evidence="7" type="ORF">SAMN05446037_101174</name>
</gene>
<dbReference type="PANTHER" id="PTHR34984">
    <property type="entry name" value="CARBON STORAGE REGULATOR"/>
    <property type="match status" value="1"/>
</dbReference>
<comment type="subcellular location">
    <subcellularLocation>
        <location evidence="6">Cytoplasm</location>
    </subcellularLocation>
</comment>
<dbReference type="EMBL" id="FZOJ01000011">
    <property type="protein sequence ID" value="SNS49147.1"/>
    <property type="molecule type" value="Genomic_DNA"/>
</dbReference>
<dbReference type="NCBIfam" id="NF002469">
    <property type="entry name" value="PRK01712.1"/>
    <property type="match status" value="1"/>
</dbReference>
<dbReference type="Proteomes" id="UP000198304">
    <property type="component" value="Unassembled WGS sequence"/>
</dbReference>
<organism evidence="7 8">
    <name type="scientific">Anaerovirgula multivorans</name>
    <dbReference type="NCBI Taxonomy" id="312168"/>
    <lineage>
        <taxon>Bacteria</taxon>
        <taxon>Bacillati</taxon>
        <taxon>Bacillota</taxon>
        <taxon>Clostridia</taxon>
        <taxon>Peptostreptococcales</taxon>
        <taxon>Natronincolaceae</taxon>
        <taxon>Anaerovirgula</taxon>
    </lineage>
</organism>
<comment type="similarity">
    <text evidence="6">Belongs to the CsrA/RsmA family.</text>
</comment>
<keyword evidence="5 6" id="KW-0694">RNA-binding</keyword>
<keyword evidence="2 6" id="KW-0678">Repressor</keyword>
<evidence type="ECO:0000256" key="2">
    <source>
        <dbReference type="ARBA" id="ARBA00022491"/>
    </source>
</evidence>
<keyword evidence="1 6" id="KW-0963">Cytoplasm</keyword>
<proteinExistence type="inferred from homology"/>
<protein>
    <recommendedName>
        <fullName evidence="6">Translational regulator CsrA</fullName>
    </recommendedName>
</protein>
<dbReference type="HAMAP" id="MF_00167">
    <property type="entry name" value="CsrA"/>
    <property type="match status" value="1"/>
</dbReference>
<dbReference type="InterPro" id="IPR003751">
    <property type="entry name" value="CsrA"/>
</dbReference>
<keyword evidence="3 6" id="KW-1005">Bacterial flagellum biogenesis</keyword>
<comment type="function">
    <text evidence="6">A translational regulator that binds mRNA to regulate translation initiation and/or mRNA stability. Usually binds in the 5'-UTR at or near the Shine-Dalgarno sequence preventing ribosome-binding, thus repressing translation. Its main target seems to be the major flagellin gene, while its function is anatagonized by FliW.</text>
</comment>
<dbReference type="GO" id="GO:0044781">
    <property type="term" value="P:bacterial-type flagellum organization"/>
    <property type="evidence" value="ECO:0007669"/>
    <property type="project" value="UniProtKB-KW"/>
</dbReference>